<evidence type="ECO:0000256" key="4">
    <source>
        <dbReference type="ARBA" id="ARBA00023136"/>
    </source>
</evidence>
<evidence type="ECO:0000256" key="5">
    <source>
        <dbReference type="SAM" id="Phobius"/>
    </source>
</evidence>
<keyword evidence="4 5" id="KW-0472">Membrane</keyword>
<dbReference type="AlphaFoldDB" id="A0A813FZ15"/>
<organism evidence="7 8">
    <name type="scientific">Polarella glacialis</name>
    <name type="common">Dinoflagellate</name>
    <dbReference type="NCBI Taxonomy" id="89957"/>
    <lineage>
        <taxon>Eukaryota</taxon>
        <taxon>Sar</taxon>
        <taxon>Alveolata</taxon>
        <taxon>Dinophyceae</taxon>
        <taxon>Suessiales</taxon>
        <taxon>Suessiaceae</taxon>
        <taxon>Polarella</taxon>
    </lineage>
</organism>
<dbReference type="InterPro" id="IPR018108">
    <property type="entry name" value="MCP_transmembrane"/>
</dbReference>
<dbReference type="OrthoDB" id="270584at2759"/>
<dbReference type="Proteomes" id="UP000654075">
    <property type="component" value="Unassembled WGS sequence"/>
</dbReference>
<comment type="caution">
    <text evidence="7">The sequence shown here is derived from an EMBL/GenBank/DDBJ whole genome shotgun (WGS) entry which is preliminary data.</text>
</comment>
<dbReference type="EMBL" id="CAJNNV010026938">
    <property type="protein sequence ID" value="CAE8619287.1"/>
    <property type="molecule type" value="Genomic_DNA"/>
</dbReference>
<evidence type="ECO:0000256" key="2">
    <source>
        <dbReference type="ARBA" id="ARBA00022692"/>
    </source>
</evidence>
<feature type="transmembrane region" description="Helical" evidence="5">
    <location>
        <begin position="69"/>
        <end position="92"/>
    </location>
</feature>
<evidence type="ECO:0000256" key="3">
    <source>
        <dbReference type="ARBA" id="ARBA00022737"/>
    </source>
</evidence>
<protein>
    <submittedName>
        <fullName evidence="7">Uncharacterized protein</fullName>
    </submittedName>
</protein>
<evidence type="ECO:0000256" key="6">
    <source>
        <dbReference type="SAM" id="SignalP"/>
    </source>
</evidence>
<keyword evidence="5" id="KW-1133">Transmembrane helix</keyword>
<feature type="chain" id="PRO_5032756611" evidence="6">
    <location>
        <begin position="23"/>
        <end position="204"/>
    </location>
</feature>
<accession>A0A813FZ15</accession>
<dbReference type="Gene3D" id="1.50.40.10">
    <property type="entry name" value="Mitochondrial carrier domain"/>
    <property type="match status" value="1"/>
</dbReference>
<keyword evidence="6" id="KW-0732">Signal</keyword>
<name>A0A813FZ15_POLGL</name>
<reference evidence="7" key="1">
    <citation type="submission" date="2021-02" db="EMBL/GenBank/DDBJ databases">
        <authorList>
            <person name="Dougan E. K."/>
            <person name="Rhodes N."/>
            <person name="Thang M."/>
            <person name="Chan C."/>
        </authorList>
    </citation>
    <scope>NUCLEOTIDE SEQUENCE</scope>
</reference>
<feature type="signal peptide" evidence="6">
    <location>
        <begin position="1"/>
        <end position="22"/>
    </location>
</feature>
<keyword evidence="3" id="KW-0677">Repeat</keyword>
<proteinExistence type="predicted"/>
<sequence length="204" mass="22072">MTTASGITCLILVLLSSTSCKGQNTIYSNGSLSQRLRNRKPVADVTAGTLLVCHSFGVQIATSFSLESLWLFLFLLLMLLLLLLLLLSLLILRGLWRGHVATLLRVVPYSATSFATFDPYKQKFREVLPQQSDVAVRFLAGAAAGTTATDVFRARMAAFLGCSGFCLPGTRQVTLWSLRFSAHMNANYHGPAAMPTSGTAAIPQ</sequence>
<feature type="non-terminal residue" evidence="7">
    <location>
        <position position="1"/>
    </location>
</feature>
<keyword evidence="8" id="KW-1185">Reference proteome</keyword>
<dbReference type="SUPFAM" id="SSF103506">
    <property type="entry name" value="Mitochondrial carrier"/>
    <property type="match status" value="1"/>
</dbReference>
<evidence type="ECO:0000313" key="8">
    <source>
        <dbReference type="Proteomes" id="UP000654075"/>
    </source>
</evidence>
<dbReference type="PANTHER" id="PTHR24089">
    <property type="entry name" value="SOLUTE CARRIER FAMILY 25"/>
    <property type="match status" value="1"/>
</dbReference>
<evidence type="ECO:0000313" key="7">
    <source>
        <dbReference type="EMBL" id="CAE8619287.1"/>
    </source>
</evidence>
<dbReference type="InterPro" id="IPR023395">
    <property type="entry name" value="MCP_dom_sf"/>
</dbReference>
<dbReference type="Pfam" id="PF00153">
    <property type="entry name" value="Mito_carr"/>
    <property type="match status" value="1"/>
</dbReference>
<evidence type="ECO:0000256" key="1">
    <source>
        <dbReference type="ARBA" id="ARBA00004141"/>
    </source>
</evidence>
<dbReference type="GO" id="GO:0016020">
    <property type="term" value="C:membrane"/>
    <property type="evidence" value="ECO:0007669"/>
    <property type="project" value="UniProtKB-SubCell"/>
</dbReference>
<comment type="subcellular location">
    <subcellularLocation>
        <location evidence="1">Membrane</location>
        <topology evidence="1">Multi-pass membrane protein</topology>
    </subcellularLocation>
</comment>
<gene>
    <name evidence="7" type="ORF">PGLA1383_LOCUS36879</name>
</gene>
<keyword evidence="2 5" id="KW-0812">Transmembrane</keyword>